<dbReference type="InterPro" id="IPR051801">
    <property type="entry name" value="GH28_Enzymes"/>
</dbReference>
<dbReference type="PANTHER" id="PTHR31339">
    <property type="entry name" value="PECTIN LYASE-RELATED"/>
    <property type="match status" value="1"/>
</dbReference>
<feature type="compositionally biased region" description="Polar residues" evidence="5">
    <location>
        <begin position="510"/>
        <end position="524"/>
    </location>
</feature>
<organism evidence="8 9">
    <name type="scientific">Streptomyces jumonjinensis</name>
    <dbReference type="NCBI Taxonomy" id="1945"/>
    <lineage>
        <taxon>Bacteria</taxon>
        <taxon>Bacillati</taxon>
        <taxon>Actinomycetota</taxon>
        <taxon>Actinomycetes</taxon>
        <taxon>Kitasatosporales</taxon>
        <taxon>Streptomycetaceae</taxon>
        <taxon>Streptomyces</taxon>
    </lineage>
</organism>
<comment type="caution">
    <text evidence="8">The sequence shown here is derived from an EMBL/GenBank/DDBJ whole genome shotgun (WGS) entry which is preliminary data.</text>
</comment>
<dbReference type="RefSeq" id="WP_153521083.1">
    <property type="nucleotide sequence ID" value="NZ_JBEPDZ010000006.1"/>
</dbReference>
<dbReference type="Gene3D" id="2.160.20.10">
    <property type="entry name" value="Single-stranded right-handed beta-helix, Pectin lyase-like"/>
    <property type="match status" value="1"/>
</dbReference>
<name>A0A646KB61_STRJU</name>
<reference evidence="8 9" key="1">
    <citation type="submission" date="2019-05" db="EMBL/GenBank/DDBJ databases">
        <title>Comparative genomics and metabolomics analyses of clavulanic acid producing Streptomyces species provides insight into specialized metabolism and evolution of beta-lactam biosynthetic gene clusters.</title>
        <authorList>
            <person name="Moore M.A."/>
            <person name="Cruz-Morales P."/>
            <person name="Barona Gomez F."/>
            <person name="Kapil T."/>
        </authorList>
    </citation>
    <scope>NUCLEOTIDE SEQUENCE [LARGE SCALE GENOMIC DNA]</scope>
    <source>
        <strain evidence="8 9">NRRL 5741</strain>
    </source>
</reference>
<dbReference type="Pfam" id="PF22704">
    <property type="entry name" value="CBM13-like"/>
    <property type="match status" value="1"/>
</dbReference>
<dbReference type="Proteomes" id="UP000419138">
    <property type="component" value="Unassembled WGS sequence"/>
</dbReference>
<evidence type="ECO:0000256" key="3">
    <source>
        <dbReference type="ARBA" id="ARBA00023295"/>
    </source>
</evidence>
<dbReference type="InterPro" id="IPR008979">
    <property type="entry name" value="Galactose-bd-like_sf"/>
</dbReference>
<feature type="region of interest" description="Disordered" evidence="5">
    <location>
        <begin position="510"/>
        <end position="537"/>
    </location>
</feature>
<dbReference type="Gene3D" id="2.60.120.260">
    <property type="entry name" value="Galactose-binding domain-like"/>
    <property type="match status" value="1"/>
</dbReference>
<dbReference type="InterPro" id="IPR011050">
    <property type="entry name" value="Pectin_lyase_fold/virulence"/>
</dbReference>
<dbReference type="PROSITE" id="PS51175">
    <property type="entry name" value="CBM6"/>
    <property type="match status" value="1"/>
</dbReference>
<keyword evidence="6" id="KW-0732">Signal</keyword>
<evidence type="ECO:0000256" key="2">
    <source>
        <dbReference type="ARBA" id="ARBA00022801"/>
    </source>
</evidence>
<protein>
    <submittedName>
        <fullName evidence="8">Carbohydrate-binding protein</fullName>
    </submittedName>
</protein>
<keyword evidence="2 4" id="KW-0378">Hydrolase</keyword>
<sequence length="656" mass="68061">MKRAHTTAATALLTLAVALGLAQLPAATVSAAPADRTVTRTAPLTGGDLVTVPPPVAAEFNVRDYGAVGNGSTNDTAAINRAITAANSAGGGTVRFTAGTYESKNTIHMKSDVTLQLDAGSTISGNGADTYDPPETNPWDGYQDYGHSHFHNAMIYGDRLTNIGFTGSGVIDGDGALITGNPKSGEADKIISLTRCTNLTLSGITLREGGHFAALINDCDNVVSDRLVMDTAMDRDGWNVINTTDVRITNAHLEANDDALAFKSDYALGAKLDNGRVTVSDSYLSAGCCNALMFGSETCGDFTDYRFERITIKGSDKSGLGMVSMDGSKISDVHYKDITMTEVRSPIMQKVGTRKRCGNNPGTGSISNVTYTNIKATGKSAAYAPTMWGESGSGRIKNITYQNVDITVPGGNGTMATDPPSNQPTNYNPNSIGTRPAYGWYIRNADNVSFTDSEVRFAAGDGRPAVIANNSTGIRFDRFTAQRGGNSPSDLLFQNVTGYCAANSANTSGGALRVSQSGSTQDCGTTPGPGRHEAENASYTTGSTIDSNHTGYSGSGFVNTPNAVGSYVEWTVTATAAGSADLVIGYANGTAADRPLDITVNGATVATGVSFPGTGAWTAWRTVTVPAALQAGANTVRATATSADGAPNLDYLDGPA</sequence>
<keyword evidence="3 4" id="KW-0326">Glycosidase</keyword>
<evidence type="ECO:0000313" key="9">
    <source>
        <dbReference type="Proteomes" id="UP000419138"/>
    </source>
</evidence>
<dbReference type="EMBL" id="VCLA01000030">
    <property type="protein sequence ID" value="MQS99452.1"/>
    <property type="molecule type" value="Genomic_DNA"/>
</dbReference>
<feature type="domain" description="CBM6" evidence="7">
    <location>
        <begin position="530"/>
        <end position="655"/>
    </location>
</feature>
<proteinExistence type="inferred from homology"/>
<evidence type="ECO:0000256" key="5">
    <source>
        <dbReference type="SAM" id="MobiDB-lite"/>
    </source>
</evidence>
<dbReference type="SUPFAM" id="SSF49785">
    <property type="entry name" value="Galactose-binding domain-like"/>
    <property type="match status" value="1"/>
</dbReference>
<dbReference type="Pfam" id="PF00295">
    <property type="entry name" value="Glyco_hydro_28"/>
    <property type="match status" value="1"/>
</dbReference>
<dbReference type="InterPro" id="IPR005084">
    <property type="entry name" value="CBM6"/>
</dbReference>
<gene>
    <name evidence="8" type="ORF">FF041_04300</name>
</gene>
<dbReference type="AlphaFoldDB" id="A0A646KB61"/>
<evidence type="ECO:0000256" key="6">
    <source>
        <dbReference type="SAM" id="SignalP"/>
    </source>
</evidence>
<dbReference type="SUPFAM" id="SSF51126">
    <property type="entry name" value="Pectin lyase-like"/>
    <property type="match status" value="1"/>
</dbReference>
<dbReference type="GO" id="GO:0004650">
    <property type="term" value="F:polygalacturonase activity"/>
    <property type="evidence" value="ECO:0007669"/>
    <property type="project" value="InterPro"/>
</dbReference>
<dbReference type="OrthoDB" id="3196343at2"/>
<dbReference type="InterPro" id="IPR055240">
    <property type="entry name" value="CBM13-like"/>
</dbReference>
<feature type="chain" id="PRO_5024807407" evidence="6">
    <location>
        <begin position="32"/>
        <end position="656"/>
    </location>
</feature>
<comment type="similarity">
    <text evidence="1 4">Belongs to the glycosyl hydrolase 28 family.</text>
</comment>
<evidence type="ECO:0000256" key="4">
    <source>
        <dbReference type="RuleBase" id="RU361169"/>
    </source>
</evidence>
<evidence type="ECO:0000256" key="1">
    <source>
        <dbReference type="ARBA" id="ARBA00008834"/>
    </source>
</evidence>
<dbReference type="PANTHER" id="PTHR31339:SF9">
    <property type="entry name" value="PLASMIN AND FIBRONECTIN-BINDING PROTEIN A"/>
    <property type="match status" value="1"/>
</dbReference>
<evidence type="ECO:0000259" key="7">
    <source>
        <dbReference type="PROSITE" id="PS51175"/>
    </source>
</evidence>
<dbReference type="GO" id="GO:0030246">
    <property type="term" value="F:carbohydrate binding"/>
    <property type="evidence" value="ECO:0007669"/>
    <property type="project" value="InterPro"/>
</dbReference>
<dbReference type="GO" id="GO:0005975">
    <property type="term" value="P:carbohydrate metabolic process"/>
    <property type="evidence" value="ECO:0007669"/>
    <property type="project" value="InterPro"/>
</dbReference>
<keyword evidence="9" id="KW-1185">Reference proteome</keyword>
<dbReference type="CDD" id="cd04082">
    <property type="entry name" value="CBM35_pectate_lyase-like"/>
    <property type="match status" value="1"/>
</dbReference>
<accession>A0A646KB61</accession>
<feature type="signal peptide" evidence="6">
    <location>
        <begin position="1"/>
        <end position="31"/>
    </location>
</feature>
<dbReference type="InterPro" id="IPR000743">
    <property type="entry name" value="Glyco_hydro_28"/>
</dbReference>
<dbReference type="InterPro" id="IPR012334">
    <property type="entry name" value="Pectin_lyas_fold"/>
</dbReference>
<evidence type="ECO:0000313" key="8">
    <source>
        <dbReference type="EMBL" id="MQS99452.1"/>
    </source>
</evidence>